<keyword evidence="1" id="KW-0732">Signal</keyword>
<keyword evidence="4" id="KW-1185">Reference proteome</keyword>
<protein>
    <recommendedName>
        <fullName evidence="2">DUF305 domain-containing protein</fullName>
    </recommendedName>
</protein>
<evidence type="ECO:0000256" key="1">
    <source>
        <dbReference type="SAM" id="SignalP"/>
    </source>
</evidence>
<dbReference type="EMBL" id="CP009533">
    <property type="protein sequence ID" value="AIS16755.1"/>
    <property type="molecule type" value="Genomic_DNA"/>
</dbReference>
<dbReference type="PANTHER" id="PTHR36933">
    <property type="entry name" value="SLL0788 PROTEIN"/>
    <property type="match status" value="1"/>
</dbReference>
<dbReference type="InterPro" id="IPR005183">
    <property type="entry name" value="DUF305_CopM-like"/>
</dbReference>
<dbReference type="AlphaFoldDB" id="A0A089YSS8"/>
<dbReference type="Gene3D" id="1.20.1260.10">
    <property type="match status" value="1"/>
</dbReference>
<accession>A0A089YSS8</accession>
<dbReference type="RefSeq" id="WP_043187088.1">
    <property type="nucleotide sequence ID" value="NZ_CP009533.1"/>
</dbReference>
<organism evidence="3 4">
    <name type="scientific">Pseudomonas rhizosphaerae</name>
    <dbReference type="NCBI Taxonomy" id="216142"/>
    <lineage>
        <taxon>Bacteria</taxon>
        <taxon>Pseudomonadati</taxon>
        <taxon>Pseudomonadota</taxon>
        <taxon>Gammaproteobacteria</taxon>
        <taxon>Pseudomonadales</taxon>
        <taxon>Pseudomonadaceae</taxon>
        <taxon>Pseudomonas</taxon>
    </lineage>
</organism>
<evidence type="ECO:0000313" key="3">
    <source>
        <dbReference type="EMBL" id="AIS16755.1"/>
    </source>
</evidence>
<dbReference type="InterPro" id="IPR012347">
    <property type="entry name" value="Ferritin-like"/>
</dbReference>
<name>A0A089YSS8_9PSED</name>
<feature type="domain" description="DUF305" evidence="2">
    <location>
        <begin position="25"/>
        <end position="107"/>
    </location>
</feature>
<feature type="signal peptide" evidence="1">
    <location>
        <begin position="1"/>
        <end position="18"/>
    </location>
</feature>
<proteinExistence type="predicted"/>
<reference evidence="3 4" key="1">
    <citation type="journal article" date="2015" name="J. Biotechnol.">
        <title>Complete genome sequence of Pseudomonas rhizosphaerae IH5T (=DSM 16299T), a phosphate-solubilizing rhizobacterium for bacterial biofertilizer.</title>
        <authorList>
            <person name="Kwak Y."/>
            <person name="Jung B.K."/>
            <person name="Shin J.H."/>
        </authorList>
    </citation>
    <scope>NUCLEOTIDE SEQUENCE [LARGE SCALE GENOMIC DNA]</scope>
    <source>
        <strain evidence="3">DSM 16299</strain>
    </source>
</reference>
<dbReference type="OrthoDB" id="8603558at2"/>
<feature type="chain" id="PRO_5001852219" description="DUF305 domain-containing protein" evidence="1">
    <location>
        <begin position="19"/>
        <end position="113"/>
    </location>
</feature>
<sequence length="113" mass="12630">MKTTAALLLACLATPAFAAEMSHSNGDMTPMQHEYMMSMETMQKSMHEGGMEKDADVAFAKGMLAHHKAAVDMAKIELKYGKDAEMRKLAEEIIKAQQAEIDQMEAWVKKHQK</sequence>
<dbReference type="HOGENOM" id="CLU_074343_4_3_6"/>
<dbReference type="Pfam" id="PF03713">
    <property type="entry name" value="DUF305"/>
    <property type="match status" value="1"/>
</dbReference>
<gene>
    <name evidence="3" type="ORF">LT40_04725</name>
</gene>
<dbReference type="KEGG" id="prh:LT40_04725"/>
<dbReference type="Proteomes" id="UP000029499">
    <property type="component" value="Chromosome"/>
</dbReference>
<evidence type="ECO:0000259" key="2">
    <source>
        <dbReference type="Pfam" id="PF03713"/>
    </source>
</evidence>
<dbReference type="eggNOG" id="COG3544">
    <property type="taxonomic scope" value="Bacteria"/>
</dbReference>
<dbReference type="PANTHER" id="PTHR36933:SF1">
    <property type="entry name" value="SLL0788 PROTEIN"/>
    <property type="match status" value="1"/>
</dbReference>
<evidence type="ECO:0000313" key="4">
    <source>
        <dbReference type="Proteomes" id="UP000029499"/>
    </source>
</evidence>
<dbReference type="STRING" id="216142.LT40_04725"/>